<dbReference type="Proteomes" id="UP001629113">
    <property type="component" value="Unassembled WGS sequence"/>
</dbReference>
<gene>
    <name evidence="2" type="ORF">PVAG01_09326</name>
</gene>
<dbReference type="PANTHER" id="PTHR35205:SF1">
    <property type="entry name" value="ZU5 DOMAIN-CONTAINING PROTEIN"/>
    <property type="match status" value="1"/>
</dbReference>
<dbReference type="Gene3D" id="1.25.40.10">
    <property type="entry name" value="Tetratricopeptide repeat domain"/>
    <property type="match status" value="2"/>
</dbReference>
<proteinExistence type="predicted"/>
<sequence>MSGLSVILDGIRKPLVDIVSIPGLPNLLPQHEAKEHSRWLRDTLGHQIPAARVMTFQYEFARPAAPTTVSALCQEYLALLYTLLSKRESAEEAQRPLIFICYTFGAYILKQALLEAKRDAKFRPIIENTAGVFFLGCLHEDRPDNIFREACLRCAAVEFRTLGKKHAAIESLRTAEDWNFLRSVMRSFREMVVSFPVQSFFETQRTLYHTGRLMSDKTEILCTRGLSTLGWADREEVIGVDMNHLELCTYPSRSHPFFDVFMSNLVQLVGNCCPPDIIASRYTDDGFVEVETNRPIMTNNVTSLDIDRPRRQVRQDPAAVQAPCFFVEPHTSNDNFVGREDILAKMRGILMPNDDARPREQRTYALCGLGGMGKTQIAIHYAFTQRDTFWVVLWADCDSREKLTECYNRFSIRLGLRTEADPVQDAKGLVKEWLEKTQKTWLLILDNADGPDKDALFRDFIPNCDQGSVLITSRDRNLILKFGGVEVHPLQETSAVDLLKRLSRFDPDKVPSDHHPEDTAALNLVKRIGCLPLGITQAANLINSDSCSITEFLGAYSNQELIQDSEHLEISNSRQPSYTHSLSTVWNMNFDRLNGDEKRLMNVIAFCDPDRFQLDLFEKVVTTLASEPDNADCKFLSTPRKIHKCKTGLVRSSLVWQNEFLRELSLHRLVQASCHTRMTFAERQSVFSLTVKLVRRAFPVPERNAIHNPALWGMQQRILPHAESLCHYYVESLMNEKPLIPDDQVNWGFATLLYEVGWFCYESGQYRPVEKFLKPAEAYSLLHLNEGGGGDTLLADIYGGLGSLASETNQPQACYDYFHKQWECLQNSIKNGGIKQPDIREVFGLGRLGNANSAVHRFAEAEKYYEKMFKAWEGLGGDQKFWRCHHASSLWLQGKLDEAEKRVRDIVIDRDGVLNSKQATGTTFRTGTVLYTLGNVLMSQGLSLINQNRAREAEDRFTEASEAHAHCMLLWELSFGKRHHKMGDATYKAAWHAHRRREYDTARTLLHSVIDIFTQEPEYLRNELARAKYKLGCVLQDMGELESGRLEITEAENLRKLIVPQEKWLPATGEEAYDELIMFWSR</sequence>
<accession>A0ABR4P716</accession>
<reference evidence="2 3" key="1">
    <citation type="submission" date="2024-06" db="EMBL/GenBank/DDBJ databases">
        <title>Complete genome of Phlyctema vagabunda strain 19-DSS-EL-015.</title>
        <authorList>
            <person name="Fiorenzani C."/>
        </authorList>
    </citation>
    <scope>NUCLEOTIDE SEQUENCE [LARGE SCALE GENOMIC DNA]</scope>
    <source>
        <strain evidence="2 3">19-DSS-EL-015</strain>
    </source>
</reference>
<dbReference type="InterPro" id="IPR027417">
    <property type="entry name" value="P-loop_NTPase"/>
</dbReference>
<protein>
    <submittedName>
        <fullName evidence="2">Tetratricopeptide repeat domain-containing protein</fullName>
    </submittedName>
</protein>
<evidence type="ECO:0000313" key="2">
    <source>
        <dbReference type="EMBL" id="KAL3419104.1"/>
    </source>
</evidence>
<dbReference type="SUPFAM" id="SSF52540">
    <property type="entry name" value="P-loop containing nucleoside triphosphate hydrolases"/>
    <property type="match status" value="1"/>
</dbReference>
<feature type="domain" description="DUF7779" evidence="1">
    <location>
        <begin position="589"/>
        <end position="681"/>
    </location>
</feature>
<dbReference type="InterPro" id="IPR011990">
    <property type="entry name" value="TPR-like_helical_dom_sf"/>
</dbReference>
<keyword evidence="3" id="KW-1185">Reference proteome</keyword>
<dbReference type="Gene3D" id="3.40.50.300">
    <property type="entry name" value="P-loop containing nucleotide triphosphate hydrolases"/>
    <property type="match status" value="1"/>
</dbReference>
<dbReference type="PANTHER" id="PTHR35205">
    <property type="entry name" value="NB-ARC AND TPR DOMAIN PROTEIN"/>
    <property type="match status" value="1"/>
</dbReference>
<name>A0ABR4P716_9HELO</name>
<comment type="caution">
    <text evidence="2">The sequence shown here is derived from an EMBL/GenBank/DDBJ whole genome shotgun (WGS) entry which is preliminary data.</text>
</comment>
<dbReference type="Pfam" id="PF25000">
    <property type="entry name" value="DUF7779"/>
    <property type="match status" value="1"/>
</dbReference>
<organism evidence="2 3">
    <name type="scientific">Phlyctema vagabunda</name>
    <dbReference type="NCBI Taxonomy" id="108571"/>
    <lineage>
        <taxon>Eukaryota</taxon>
        <taxon>Fungi</taxon>
        <taxon>Dikarya</taxon>
        <taxon>Ascomycota</taxon>
        <taxon>Pezizomycotina</taxon>
        <taxon>Leotiomycetes</taxon>
        <taxon>Helotiales</taxon>
        <taxon>Dermateaceae</taxon>
        <taxon>Phlyctema</taxon>
    </lineage>
</organism>
<dbReference type="InterPro" id="IPR056681">
    <property type="entry name" value="DUF7779"/>
</dbReference>
<evidence type="ECO:0000313" key="3">
    <source>
        <dbReference type="Proteomes" id="UP001629113"/>
    </source>
</evidence>
<dbReference type="SUPFAM" id="SSF48452">
    <property type="entry name" value="TPR-like"/>
    <property type="match status" value="2"/>
</dbReference>
<dbReference type="EMBL" id="JBFCZG010000008">
    <property type="protein sequence ID" value="KAL3419104.1"/>
    <property type="molecule type" value="Genomic_DNA"/>
</dbReference>
<evidence type="ECO:0000259" key="1">
    <source>
        <dbReference type="Pfam" id="PF25000"/>
    </source>
</evidence>